<keyword evidence="3" id="KW-0472">Membrane</keyword>
<dbReference type="PANTHER" id="PTHR30460:SF0">
    <property type="entry name" value="MODERATE CONDUCTANCE MECHANOSENSITIVE CHANNEL YBIO"/>
    <property type="match status" value="1"/>
</dbReference>
<evidence type="ECO:0000313" key="9">
    <source>
        <dbReference type="Proteomes" id="UP000694001"/>
    </source>
</evidence>
<sequence length="729" mass="78911">MTEPAIGRAPAPALALPAAEAARLAELLRDERRRNELIALLDSLAQVAASRAEPAPPPQAEPPLPLPLAPQSLLAQVLLALSNTLGDISSWVIAAVRSANDLPAVVEAGRRFLFDEAVRGRAFDLFWKAMVVLAAGIAVERSLVALLRPARRRIAVAAEGVERYGQRAGLSFARFLVDLIPVIAFAAVSYAVITAIERWPSQRLLLIVANNAYLAARLARAVGRLVFAPEVPQLRLIPMADETAAYCQVWLRRISVWVVTGYAVAEAVLIFGLGQAAHDGLVRFVEFVLMLFLVLIVLQNRAAVAAVIRAPEEARGPWTVARNRLADVWHLLAVAYLVAGWAVSALQISDGYAYLLRFTATTLAVLGAAKLAELVSDRLLGRVLRVEPDLKGRYPGLEGRVNRYTPILRTLIHAAIWATAAVVLLELWGLGAFAWFEQGRLGARVVSALASVLLTLVIALFVWESINSAINRHLEKLSRDAEAARTARVRTLLPMLRTALLFLMIIVVSLIVLNELGVNIAPLLAGAGVIGIAIGFGSQKLVQDVITGIFLLAEDAIAVGDVVNVAGQGGVVEALSIRSIRLRSIDGTVHIVPFSAVTTVSNMTKDFAFAVFDVGVAYGEDTDRVVEVLRAVGAEMRAEPRWANVIREPLEVMGVDRFLDSAVVIRCRFRTNPGSQWAVSREFNRRYKKRFDELGIEIPFPYRKVVVQAEGGRPVSAEAKQAAAIAGAA</sequence>
<feature type="domain" description="Mechanosensitive ion channel transmembrane helices 2/3" evidence="6">
    <location>
        <begin position="499"/>
        <end position="539"/>
    </location>
</feature>
<organism evidence="8 9">
    <name type="scientific">Elioraea tepida</name>
    <dbReference type="NCBI Taxonomy" id="2843330"/>
    <lineage>
        <taxon>Bacteria</taxon>
        <taxon>Pseudomonadati</taxon>
        <taxon>Pseudomonadota</taxon>
        <taxon>Alphaproteobacteria</taxon>
        <taxon>Acetobacterales</taxon>
        <taxon>Elioraeaceae</taxon>
        <taxon>Elioraea</taxon>
    </lineage>
</organism>
<gene>
    <name evidence="8" type="ORF">KO353_08765</name>
</gene>
<feature type="transmembrane region" description="Helical" evidence="3">
    <location>
        <begin position="172"/>
        <end position="193"/>
    </location>
</feature>
<keyword evidence="3" id="KW-1133">Transmembrane helix</keyword>
<keyword evidence="3" id="KW-0812">Transmembrane</keyword>
<dbReference type="InterPro" id="IPR049278">
    <property type="entry name" value="MS_channel_C"/>
</dbReference>
<feature type="transmembrane region" description="Helical" evidence="3">
    <location>
        <begin position="441"/>
        <end position="463"/>
    </location>
</feature>
<dbReference type="RefSeq" id="WP_218284295.1">
    <property type="nucleotide sequence ID" value="NZ_CP076448.1"/>
</dbReference>
<evidence type="ECO:0000259" key="5">
    <source>
        <dbReference type="Pfam" id="PF21082"/>
    </source>
</evidence>
<evidence type="ECO:0000256" key="1">
    <source>
        <dbReference type="ARBA" id="ARBA00004236"/>
    </source>
</evidence>
<evidence type="ECO:0000259" key="4">
    <source>
        <dbReference type="Pfam" id="PF00924"/>
    </source>
</evidence>
<evidence type="ECO:0000256" key="2">
    <source>
        <dbReference type="ARBA" id="ARBA00022475"/>
    </source>
</evidence>
<dbReference type="Proteomes" id="UP000694001">
    <property type="component" value="Chromosome"/>
</dbReference>
<feature type="transmembrane region" description="Helical" evidence="3">
    <location>
        <begin position="410"/>
        <end position="435"/>
    </location>
</feature>
<evidence type="ECO:0000259" key="7">
    <source>
        <dbReference type="Pfam" id="PF25392"/>
    </source>
</evidence>
<dbReference type="Pfam" id="PF25392">
    <property type="entry name" value="MS_channel_TM1"/>
    <property type="match status" value="1"/>
</dbReference>
<reference evidence="8" key="1">
    <citation type="submission" date="2021-06" db="EMBL/GenBank/DDBJ databases">
        <title>Elioraea tepida, sp. nov., a moderately thermophilic aerobic anoxygenic phototrophic bacterium isolated from an alkaline siliceous hot spring mat community in Yellowstone National Park, WY, USA.</title>
        <authorList>
            <person name="Saini M.K."/>
            <person name="Yoshida S."/>
            <person name="Sebastian A."/>
            <person name="Hirose S."/>
            <person name="Hara E."/>
            <person name="Tamaki H."/>
            <person name="Soulier N.T."/>
            <person name="Albert I."/>
            <person name="Hanada S."/>
            <person name="Bryant D.A."/>
            <person name="Tank M."/>
        </authorList>
    </citation>
    <scope>NUCLEOTIDE SEQUENCE</scope>
    <source>
        <strain evidence="8">MS-P2</strain>
    </source>
</reference>
<feature type="domain" description="Moderate conductance mechanosensitive channel YbiO-like transmembrane helix 1" evidence="7">
    <location>
        <begin position="359"/>
        <end position="435"/>
    </location>
</feature>
<accession>A0A975TZH2</accession>
<dbReference type="KEGG" id="elio:KO353_08765"/>
<evidence type="ECO:0000259" key="6">
    <source>
        <dbReference type="Pfam" id="PF21088"/>
    </source>
</evidence>
<feature type="domain" description="Mechanosensitive ion channel MscS C-terminal" evidence="5">
    <location>
        <begin position="611"/>
        <end position="698"/>
    </location>
</feature>
<dbReference type="EMBL" id="CP076448">
    <property type="protein sequence ID" value="QXM23435.1"/>
    <property type="molecule type" value="Genomic_DNA"/>
</dbReference>
<feature type="transmembrane region" description="Helical" evidence="3">
    <location>
        <begin position="254"/>
        <end position="275"/>
    </location>
</feature>
<dbReference type="InterPro" id="IPR057485">
    <property type="entry name" value="YbiO-like_TM1"/>
</dbReference>
<dbReference type="InterPro" id="IPR049142">
    <property type="entry name" value="MS_channel_1st"/>
</dbReference>
<dbReference type="GO" id="GO:0008381">
    <property type="term" value="F:mechanosensitive monoatomic ion channel activity"/>
    <property type="evidence" value="ECO:0007669"/>
    <property type="project" value="InterPro"/>
</dbReference>
<dbReference type="AlphaFoldDB" id="A0A975TZH2"/>
<keyword evidence="2" id="KW-1003">Cell membrane</keyword>
<comment type="subcellular location">
    <subcellularLocation>
        <location evidence="1">Cell membrane</location>
    </subcellularLocation>
</comment>
<keyword evidence="9" id="KW-1185">Reference proteome</keyword>
<feature type="transmembrane region" description="Helical" evidence="3">
    <location>
        <begin position="354"/>
        <end position="372"/>
    </location>
</feature>
<dbReference type="InterPro" id="IPR006685">
    <property type="entry name" value="MscS_channel_2nd"/>
</dbReference>
<dbReference type="Pfam" id="PF21088">
    <property type="entry name" value="MS_channel_1st"/>
    <property type="match status" value="1"/>
</dbReference>
<dbReference type="Pfam" id="PF00924">
    <property type="entry name" value="MS_channel_2nd"/>
    <property type="match status" value="1"/>
</dbReference>
<dbReference type="PANTHER" id="PTHR30460">
    <property type="entry name" value="MODERATE CONDUCTANCE MECHANOSENSITIVE CHANNEL YBIO"/>
    <property type="match status" value="1"/>
</dbReference>
<protein>
    <submittedName>
        <fullName evidence="8">Mechanosensitive ion channel</fullName>
    </submittedName>
</protein>
<feature type="transmembrane region" description="Helical" evidence="3">
    <location>
        <begin position="287"/>
        <end position="308"/>
    </location>
</feature>
<evidence type="ECO:0000256" key="3">
    <source>
        <dbReference type="SAM" id="Phobius"/>
    </source>
</evidence>
<feature type="domain" description="Mechanosensitive ion channel MscS" evidence="4">
    <location>
        <begin position="541"/>
        <end position="604"/>
    </location>
</feature>
<dbReference type="Pfam" id="PF21082">
    <property type="entry name" value="MS_channel_3rd"/>
    <property type="match status" value="1"/>
</dbReference>
<dbReference type="GO" id="GO:0005886">
    <property type="term" value="C:plasma membrane"/>
    <property type="evidence" value="ECO:0007669"/>
    <property type="project" value="UniProtKB-SubCell"/>
</dbReference>
<dbReference type="InterPro" id="IPR045276">
    <property type="entry name" value="YbiO_bact"/>
</dbReference>
<name>A0A975TZH2_9PROT</name>
<evidence type="ECO:0000313" key="8">
    <source>
        <dbReference type="EMBL" id="QXM23435.1"/>
    </source>
</evidence>
<feature type="transmembrane region" description="Helical" evidence="3">
    <location>
        <begin position="519"/>
        <end position="537"/>
    </location>
</feature>
<feature type="transmembrane region" description="Helical" evidence="3">
    <location>
        <begin position="495"/>
        <end position="513"/>
    </location>
</feature>
<proteinExistence type="predicted"/>
<feature type="transmembrane region" description="Helical" evidence="3">
    <location>
        <begin position="328"/>
        <end position="348"/>
    </location>
</feature>